<reference evidence="1" key="1">
    <citation type="journal article" date="2023" name="bioRxiv">
        <title>Improved chromosome-level genome assembly for marigold (Tagetes erecta).</title>
        <authorList>
            <person name="Jiang F."/>
            <person name="Yuan L."/>
            <person name="Wang S."/>
            <person name="Wang H."/>
            <person name="Xu D."/>
            <person name="Wang A."/>
            <person name="Fan W."/>
        </authorList>
    </citation>
    <scope>NUCLEOTIDE SEQUENCE</scope>
    <source>
        <strain evidence="1">WSJ</strain>
        <tissue evidence="1">Leaf</tissue>
    </source>
</reference>
<dbReference type="AlphaFoldDB" id="A0AAD8JTR8"/>
<dbReference type="EMBL" id="JAUHHV010000010">
    <property type="protein sequence ID" value="KAK1409573.1"/>
    <property type="molecule type" value="Genomic_DNA"/>
</dbReference>
<accession>A0AAD8JTR8</accession>
<sequence length="82" mass="9614">MHSRNEIQLRSFSRRRHRCMTLLLQVKYLETTIRSFQLMELMSWASLVLVTPGIDTWGYGSRKYLLGQLYGLLTETLHSAIP</sequence>
<evidence type="ECO:0000313" key="1">
    <source>
        <dbReference type="EMBL" id="KAK1409573.1"/>
    </source>
</evidence>
<keyword evidence="2" id="KW-1185">Reference proteome</keyword>
<comment type="caution">
    <text evidence="1">The sequence shown here is derived from an EMBL/GenBank/DDBJ whole genome shotgun (WGS) entry which is preliminary data.</text>
</comment>
<protein>
    <submittedName>
        <fullName evidence="1">Uncharacterized protein</fullName>
    </submittedName>
</protein>
<name>A0AAD8JTR8_TARER</name>
<dbReference type="Proteomes" id="UP001229421">
    <property type="component" value="Unassembled WGS sequence"/>
</dbReference>
<gene>
    <name evidence="1" type="ORF">QVD17_36100</name>
</gene>
<organism evidence="1 2">
    <name type="scientific">Tagetes erecta</name>
    <name type="common">African marigold</name>
    <dbReference type="NCBI Taxonomy" id="13708"/>
    <lineage>
        <taxon>Eukaryota</taxon>
        <taxon>Viridiplantae</taxon>
        <taxon>Streptophyta</taxon>
        <taxon>Embryophyta</taxon>
        <taxon>Tracheophyta</taxon>
        <taxon>Spermatophyta</taxon>
        <taxon>Magnoliopsida</taxon>
        <taxon>eudicotyledons</taxon>
        <taxon>Gunneridae</taxon>
        <taxon>Pentapetalae</taxon>
        <taxon>asterids</taxon>
        <taxon>campanulids</taxon>
        <taxon>Asterales</taxon>
        <taxon>Asteraceae</taxon>
        <taxon>Asteroideae</taxon>
        <taxon>Heliantheae alliance</taxon>
        <taxon>Tageteae</taxon>
        <taxon>Tagetes</taxon>
    </lineage>
</organism>
<evidence type="ECO:0000313" key="2">
    <source>
        <dbReference type="Proteomes" id="UP001229421"/>
    </source>
</evidence>
<proteinExistence type="predicted"/>